<gene>
    <name evidence="3" type="ORF">ACFQPE_17580</name>
</gene>
<dbReference type="RefSeq" id="WP_276306572.1">
    <property type="nucleotide sequence ID" value="NZ_CP119993.1"/>
</dbReference>
<organism evidence="3 4">
    <name type="scientific">Halomarina halobia</name>
    <dbReference type="NCBI Taxonomy" id="3033386"/>
    <lineage>
        <taxon>Archaea</taxon>
        <taxon>Methanobacteriati</taxon>
        <taxon>Methanobacteriota</taxon>
        <taxon>Stenosarchaea group</taxon>
        <taxon>Halobacteria</taxon>
        <taxon>Halobacteriales</taxon>
        <taxon>Natronomonadaceae</taxon>
        <taxon>Halomarina</taxon>
    </lineage>
</organism>
<protein>
    <submittedName>
        <fullName evidence="3">Uncharacterized protein</fullName>
    </submittedName>
</protein>
<dbReference type="EMBL" id="JBHTBF010000003">
    <property type="protein sequence ID" value="MFC7318587.1"/>
    <property type="molecule type" value="Genomic_DNA"/>
</dbReference>
<evidence type="ECO:0000313" key="4">
    <source>
        <dbReference type="Proteomes" id="UP001596547"/>
    </source>
</evidence>
<comment type="caution">
    <text evidence="3">The sequence shown here is derived from an EMBL/GenBank/DDBJ whole genome shotgun (WGS) entry which is preliminary data.</text>
</comment>
<evidence type="ECO:0000256" key="1">
    <source>
        <dbReference type="SAM" id="MobiDB-lite"/>
    </source>
</evidence>
<feature type="compositionally biased region" description="Polar residues" evidence="1">
    <location>
        <begin position="1"/>
        <end position="10"/>
    </location>
</feature>
<accession>A0ABD6ADT6</accession>
<sequence>MNGDDSTSSDGDAPEDAIDTESVGGLGELVPEPLLPAWRRVEAVQAFRATYGDTYVGLLEALTAVVLTGGYLYWAFLFLTQ</sequence>
<keyword evidence="2" id="KW-0472">Membrane</keyword>
<keyword evidence="4" id="KW-1185">Reference proteome</keyword>
<keyword evidence="2" id="KW-1133">Transmembrane helix</keyword>
<proteinExistence type="predicted"/>
<reference evidence="3 4" key="1">
    <citation type="journal article" date="2019" name="Int. J. Syst. Evol. Microbiol.">
        <title>The Global Catalogue of Microorganisms (GCM) 10K type strain sequencing project: providing services to taxonomists for standard genome sequencing and annotation.</title>
        <authorList>
            <consortium name="The Broad Institute Genomics Platform"/>
            <consortium name="The Broad Institute Genome Sequencing Center for Infectious Disease"/>
            <person name="Wu L."/>
            <person name="Ma J."/>
        </authorList>
    </citation>
    <scope>NUCLEOTIDE SEQUENCE [LARGE SCALE GENOMIC DNA]</scope>
    <source>
        <strain evidence="3 4">PSR21</strain>
    </source>
</reference>
<keyword evidence="2" id="KW-0812">Transmembrane</keyword>
<evidence type="ECO:0000313" key="3">
    <source>
        <dbReference type="EMBL" id="MFC7318587.1"/>
    </source>
</evidence>
<feature type="transmembrane region" description="Helical" evidence="2">
    <location>
        <begin position="55"/>
        <end position="79"/>
    </location>
</feature>
<dbReference type="Proteomes" id="UP001596547">
    <property type="component" value="Unassembled WGS sequence"/>
</dbReference>
<dbReference type="GeneID" id="79317224"/>
<dbReference type="AlphaFoldDB" id="A0ABD6ADT6"/>
<feature type="region of interest" description="Disordered" evidence="1">
    <location>
        <begin position="1"/>
        <end position="26"/>
    </location>
</feature>
<name>A0ABD6ADT6_9EURY</name>
<evidence type="ECO:0000256" key="2">
    <source>
        <dbReference type="SAM" id="Phobius"/>
    </source>
</evidence>